<proteinExistence type="predicted"/>
<evidence type="ECO:0000313" key="2">
    <source>
        <dbReference type="Proteomes" id="UP000299102"/>
    </source>
</evidence>
<keyword evidence="2" id="KW-1185">Reference proteome</keyword>
<gene>
    <name evidence="1" type="ORF">EVAR_29654_1</name>
</gene>
<dbReference type="Proteomes" id="UP000299102">
    <property type="component" value="Unassembled WGS sequence"/>
</dbReference>
<comment type="caution">
    <text evidence="1">The sequence shown here is derived from an EMBL/GenBank/DDBJ whole genome shotgun (WGS) entry which is preliminary data.</text>
</comment>
<dbReference type="EMBL" id="BGZK01000494">
    <property type="protein sequence ID" value="GBP47051.1"/>
    <property type="molecule type" value="Genomic_DNA"/>
</dbReference>
<sequence length="167" mass="18626">MNFRRYPCIRIRSRRARVAIFSKCARAYVRSCDGASRLVSLAHDIAFQVVFASSSIRMPHKRSRELTETSAQPRKVHSSKTQISLEKTILDNKARRSDYRLRAASRRVASAWQLFVLPNRPRGHDIIMASCGGAASPEVAYNPVGNLKADSPEVAYNPVGNLKADSP</sequence>
<accession>A0A4C1W7K2</accession>
<reference evidence="1 2" key="1">
    <citation type="journal article" date="2019" name="Commun. Biol.">
        <title>The bagworm genome reveals a unique fibroin gene that provides high tensile strength.</title>
        <authorList>
            <person name="Kono N."/>
            <person name="Nakamura H."/>
            <person name="Ohtoshi R."/>
            <person name="Tomita M."/>
            <person name="Numata K."/>
            <person name="Arakawa K."/>
        </authorList>
    </citation>
    <scope>NUCLEOTIDE SEQUENCE [LARGE SCALE GENOMIC DNA]</scope>
</reference>
<evidence type="ECO:0000313" key="1">
    <source>
        <dbReference type="EMBL" id="GBP47051.1"/>
    </source>
</evidence>
<protein>
    <submittedName>
        <fullName evidence="1">Uncharacterized protein</fullName>
    </submittedName>
</protein>
<organism evidence="1 2">
    <name type="scientific">Eumeta variegata</name>
    <name type="common">Bagworm moth</name>
    <name type="synonym">Eumeta japonica</name>
    <dbReference type="NCBI Taxonomy" id="151549"/>
    <lineage>
        <taxon>Eukaryota</taxon>
        <taxon>Metazoa</taxon>
        <taxon>Ecdysozoa</taxon>
        <taxon>Arthropoda</taxon>
        <taxon>Hexapoda</taxon>
        <taxon>Insecta</taxon>
        <taxon>Pterygota</taxon>
        <taxon>Neoptera</taxon>
        <taxon>Endopterygota</taxon>
        <taxon>Lepidoptera</taxon>
        <taxon>Glossata</taxon>
        <taxon>Ditrysia</taxon>
        <taxon>Tineoidea</taxon>
        <taxon>Psychidae</taxon>
        <taxon>Oiketicinae</taxon>
        <taxon>Eumeta</taxon>
    </lineage>
</organism>
<dbReference type="AlphaFoldDB" id="A0A4C1W7K2"/>
<name>A0A4C1W7K2_EUMVA</name>